<comment type="caution">
    <text evidence="3">The sequence shown here is derived from an EMBL/GenBank/DDBJ whole genome shotgun (WGS) entry which is preliminary data.</text>
</comment>
<dbReference type="CDD" id="cd09272">
    <property type="entry name" value="RNase_HI_RT_Ty1"/>
    <property type="match status" value="1"/>
</dbReference>
<gene>
    <name evidence="3" type="ORF">Tci_248766</name>
</gene>
<feature type="region of interest" description="Disordered" evidence="1">
    <location>
        <begin position="1463"/>
        <end position="1535"/>
    </location>
</feature>
<feature type="region of interest" description="Disordered" evidence="1">
    <location>
        <begin position="1641"/>
        <end position="1677"/>
    </location>
</feature>
<feature type="region of interest" description="Disordered" evidence="1">
    <location>
        <begin position="1372"/>
        <end position="1435"/>
    </location>
</feature>
<feature type="compositionally biased region" description="Basic residues" evidence="1">
    <location>
        <begin position="451"/>
        <end position="460"/>
    </location>
</feature>
<organism evidence="3">
    <name type="scientific">Tanacetum cinerariifolium</name>
    <name type="common">Dalmatian daisy</name>
    <name type="synonym">Chrysanthemum cinerariifolium</name>
    <dbReference type="NCBI Taxonomy" id="118510"/>
    <lineage>
        <taxon>Eukaryota</taxon>
        <taxon>Viridiplantae</taxon>
        <taxon>Streptophyta</taxon>
        <taxon>Embryophyta</taxon>
        <taxon>Tracheophyta</taxon>
        <taxon>Spermatophyta</taxon>
        <taxon>Magnoliopsida</taxon>
        <taxon>eudicotyledons</taxon>
        <taxon>Gunneridae</taxon>
        <taxon>Pentapetalae</taxon>
        <taxon>asterids</taxon>
        <taxon>campanulids</taxon>
        <taxon>Asterales</taxon>
        <taxon>Asteraceae</taxon>
        <taxon>Asteroideae</taxon>
        <taxon>Anthemideae</taxon>
        <taxon>Anthemidinae</taxon>
        <taxon>Tanacetum</taxon>
    </lineage>
</organism>
<dbReference type="PANTHER" id="PTHR11439">
    <property type="entry name" value="GAG-POL-RELATED RETROTRANSPOSON"/>
    <property type="match status" value="1"/>
</dbReference>
<dbReference type="InterPro" id="IPR043502">
    <property type="entry name" value="DNA/RNA_pol_sf"/>
</dbReference>
<evidence type="ECO:0000256" key="1">
    <source>
        <dbReference type="SAM" id="MobiDB-lite"/>
    </source>
</evidence>
<evidence type="ECO:0000259" key="2">
    <source>
        <dbReference type="Pfam" id="PF07727"/>
    </source>
</evidence>
<feature type="compositionally biased region" description="Pro residues" evidence="1">
    <location>
        <begin position="1656"/>
        <end position="1669"/>
    </location>
</feature>
<feature type="domain" description="Reverse transcriptase Ty1/copia-type" evidence="2">
    <location>
        <begin position="696"/>
        <end position="934"/>
    </location>
</feature>
<sequence length="1911" mass="216971">MSSNSDDIQAAGSDTRPPMLDRTDYDSWLQRIWLYCRGKEMEFTFFNQLIMVYLRLETPGTHLAPQRKEVFFFDQKGLILMMILMTMRRNNSMLVSVPPILCFKDYPKTSTSSSIITLKQKRFGTMSKCFLLDLSSPKKTKNLISSNGGALIRAGNANAVQGKPINCFNYNGLRHIARNCTQPKRQQNLDYFKDKMLLMQAQENDVDDHPVRNVALNDDNIFQENKCDDFDSDVDDEPTAQSIFMANLSSARPTNQQASPSNASILSEVHDLENAIDPVRVMKIVFENLEAGVDLNAIDLKNGEIERKNLLITNENLIANCISHDVFFTVTDSAMTTTSLQKEIKNLKTQLKGKMPCVTSNDATPKVLVCAKYAIDVQPIPPRQRNNRVVHHSYLNRLRDTLDTLREIVEEARRVSNATKASRSQPKSNTTHDRTSPANSVPEKKVEDHHRKNKSKLIKKNRVDSSTSVRRTVLDTNSNSLWKTFRKFWRVNQFKQTWKPTGRVFTTVGHHWKPTGRTFHLGAQCPLTRITTPKVLPVKQWKPTGRLIPLGGQYPLARPTALTRRAPNLLTPGPISSRLVPNPSPAIPYVPPTKKELEILFQPMFNEYFKSSTVDQQVSPAPVVHIPVNPPCPLVSIFIDQDAPSEGHSPSSLNHQSSFVHHGFEVDHFLEVNPFAPANNKPFVYIFAPDPSFEELVPPPDGAMIIALKWIYKVKLDEYGNVLKNKARLVAKGYSQEEGIDFEESFATVARLEAIKIFIANDASKNMTIYQIDVNTAFLNGKLKEEVYVSQPEGFVDPDRPNHVYRLKKAFYGLKQAPRAWYDTFLRFLLANGFSKGVVDPTLFIWKTGKHTLHVQIYVDDIIFASTDPRYSDCFSKEMSSKFQMSMTGQMSFFLGLQVSQNPRGIFINQSKYANEILKKFDFHKSDPVDTPMVERSKLDEDLFGIPIDQTRYHSMIGSLMYLTSNRPDLVFAVCMCARYQSKPTKKHLEIVKWVFQYLQGTINMGLWYLKDTAMALTSYADADHVGCQDTQRSTSGSAQFLGDNLVSWSSKKQTSTSISSTEAKYITMSGCYAQILWMRSQMSDYGFAYNHVPLEQVENGVVELYFVRIEYQLADIFTKALPKERFKFILPRLDMKCMKPETLKHTMASMNSPINVAPAEQAHAIAPPTKTDDQIFPAFMASFTIPTIYIQQFWDTMCFDSSTRLYNCQLDEQWFNLPKDILKDALDITPTSDNNPFVAPHSSDTVIKYVNTLGYLYVLRNVSAMSINALYQPWRAILSMINMIWEEFVQSIQTFLTDRKNLTTALHGNKKSSYLLIPSIRFLGKDGREIFGMPIPYALLTDAIKGAPFYNGYLEHVAEYQRYVDAERGKAKEKVVQESPKATKVTKPAKDKAPKPTSSQPPKPKPTPSKPSKRNTPMSIESSGNAESPSIDAKLTVTDSVTEFDEEVVKINARDQDECQARLNPGEHNEGQPRSNPGDVAESQPQSSHVVHAGPNLEHMDLAATDSTQQKPKQMDEDFTTTAYPNEEESEKTNTELEVQSMVMVPIHQDISSVPPITTLVSKAVDEIVTDDVEWVMQAPFRARFSDLSVVDMKEILQQQMFEDKSYEAHEDHKNLFDALQKSLKHDYSNQLLSDLEATRQKKKKRHDLPRTPSGSPPSQPPPLPPPAGASSASDMRKDWWKPLPEKERPGTPEPAWTIPSSNIDITTFMNWYCHKVNKTVLTQADFEGQAYEVVKAFYPDVVHLQFQIEEYHKLLTDQINWANLRGDQVKIDVSRPLPIGGPPGSSPALSIFKMKAARYPNFGLELLVPEQLWIDDVHDSPSSQKEVRTHMRILSVVSIKVYSRYMYDYLSEIVLRRANFQEYTIAKKDFKNLHPSNFEDLNLLLLQSHLDHLPGSDKHKLSTPVKLWT</sequence>
<evidence type="ECO:0000313" key="3">
    <source>
        <dbReference type="EMBL" id="GEW76790.1"/>
    </source>
</evidence>
<feature type="compositionally biased region" description="Pro residues" evidence="1">
    <location>
        <begin position="1400"/>
        <end position="1410"/>
    </location>
</feature>
<feature type="compositionally biased region" description="Basic and acidic residues" evidence="1">
    <location>
        <begin position="1463"/>
        <end position="1472"/>
    </location>
</feature>
<proteinExistence type="predicted"/>
<feature type="compositionally biased region" description="Polar residues" evidence="1">
    <location>
        <begin position="1415"/>
        <end position="1429"/>
    </location>
</feature>
<dbReference type="SUPFAM" id="SSF56672">
    <property type="entry name" value="DNA/RNA polymerases"/>
    <property type="match status" value="1"/>
</dbReference>
<protein>
    <submittedName>
        <fullName evidence="3">Retrovirus-related Pol polyprotein from transposon TNT 1-94</fullName>
    </submittedName>
</protein>
<dbReference type="EMBL" id="BKCJ010073023">
    <property type="protein sequence ID" value="GEW76790.1"/>
    <property type="molecule type" value="Genomic_DNA"/>
</dbReference>
<dbReference type="Pfam" id="PF07727">
    <property type="entry name" value="RVT_2"/>
    <property type="match status" value="1"/>
</dbReference>
<dbReference type="InterPro" id="IPR013103">
    <property type="entry name" value="RVT_2"/>
</dbReference>
<name>A0A699GY00_TANCI</name>
<dbReference type="PANTHER" id="PTHR11439:SF509">
    <property type="entry name" value="RNA-DIRECTED DNA POLYMERASE"/>
    <property type="match status" value="1"/>
</dbReference>
<accession>A0A699GY00</accession>
<feature type="region of interest" description="Disordered" evidence="1">
    <location>
        <begin position="413"/>
        <end position="467"/>
    </location>
</feature>
<reference evidence="3" key="1">
    <citation type="journal article" date="2019" name="Sci. Rep.">
        <title>Draft genome of Tanacetum cinerariifolium, the natural source of mosquito coil.</title>
        <authorList>
            <person name="Yamashiro T."/>
            <person name="Shiraishi A."/>
            <person name="Satake H."/>
            <person name="Nakayama K."/>
        </authorList>
    </citation>
    <scope>NUCLEOTIDE SEQUENCE</scope>
</reference>
<feature type="compositionally biased region" description="Polar residues" evidence="1">
    <location>
        <begin position="416"/>
        <end position="429"/>
    </location>
</feature>